<comment type="subcellular location">
    <subcellularLocation>
        <location evidence="2">Secreted</location>
    </subcellularLocation>
</comment>
<gene>
    <name evidence="4" type="ORF">FA047_19205</name>
</gene>
<dbReference type="GO" id="GO:0005576">
    <property type="term" value="C:extracellular region"/>
    <property type="evidence" value="ECO:0007669"/>
    <property type="project" value="UniProtKB-SubCell"/>
</dbReference>
<keyword evidence="2" id="KW-0964">Secreted</keyword>
<dbReference type="SUPFAM" id="SSF51126">
    <property type="entry name" value="Pectin lyase-like"/>
    <property type="match status" value="1"/>
</dbReference>
<keyword evidence="2" id="KW-0624">Polysaccharide degradation</keyword>
<feature type="domain" description="Pectate lyase" evidence="3">
    <location>
        <begin position="179"/>
        <end position="390"/>
    </location>
</feature>
<dbReference type="InterPro" id="IPR012334">
    <property type="entry name" value="Pectin_lyas_fold"/>
</dbReference>
<dbReference type="EMBL" id="SWBQ01000007">
    <property type="protein sequence ID" value="TKC03692.1"/>
    <property type="molecule type" value="Genomic_DNA"/>
</dbReference>
<keyword evidence="5" id="KW-1185">Reference proteome</keyword>
<comment type="similarity">
    <text evidence="2">Belongs to the polysaccharide lyase 1 family.</text>
</comment>
<evidence type="ECO:0000256" key="2">
    <source>
        <dbReference type="RuleBase" id="RU361173"/>
    </source>
</evidence>
<proteinExistence type="inferred from homology"/>
<accession>A0A4U1CCL7</accession>
<reference evidence="4 5" key="1">
    <citation type="submission" date="2019-04" db="EMBL/GenBank/DDBJ databases">
        <title>Pedobacter sp. RP-3-15 sp. nov., isolated from Arctic soil.</title>
        <authorList>
            <person name="Dahal R.H."/>
            <person name="Kim D.-U."/>
        </authorList>
    </citation>
    <scope>NUCLEOTIDE SEQUENCE [LARGE SCALE GENOMIC DNA]</scope>
    <source>
        <strain evidence="4 5">RP-3-15</strain>
    </source>
</reference>
<comment type="caution">
    <text evidence="4">The sequence shown here is derived from an EMBL/GenBank/DDBJ whole genome shotgun (WGS) entry which is preliminary data.</text>
</comment>
<dbReference type="AlphaFoldDB" id="A0A4U1CCL7"/>
<dbReference type="InterPro" id="IPR045032">
    <property type="entry name" value="PEL"/>
</dbReference>
<protein>
    <submittedName>
        <fullName evidence="4">Pectate lyase</fullName>
    </submittedName>
</protein>
<keyword evidence="1 2" id="KW-0456">Lyase</keyword>
<evidence type="ECO:0000313" key="4">
    <source>
        <dbReference type="EMBL" id="TKC03692.1"/>
    </source>
</evidence>
<dbReference type="GO" id="GO:0000272">
    <property type="term" value="P:polysaccharide catabolic process"/>
    <property type="evidence" value="ECO:0007669"/>
    <property type="project" value="UniProtKB-KW"/>
</dbReference>
<dbReference type="PANTHER" id="PTHR31683:SF18">
    <property type="entry name" value="PECTATE LYASE 21-RELATED"/>
    <property type="match status" value="1"/>
</dbReference>
<dbReference type="Proteomes" id="UP000307244">
    <property type="component" value="Unassembled WGS sequence"/>
</dbReference>
<dbReference type="InterPro" id="IPR011050">
    <property type="entry name" value="Pectin_lyase_fold/virulence"/>
</dbReference>
<evidence type="ECO:0000256" key="1">
    <source>
        <dbReference type="ARBA" id="ARBA00023239"/>
    </source>
</evidence>
<dbReference type="SMART" id="SM00656">
    <property type="entry name" value="Amb_all"/>
    <property type="match status" value="1"/>
</dbReference>
<dbReference type="OrthoDB" id="9804661at2"/>
<keyword evidence="2" id="KW-0119">Carbohydrate metabolism</keyword>
<name>A0A4U1CCL7_9SPHI</name>
<dbReference type="GO" id="GO:0030570">
    <property type="term" value="F:pectate lyase activity"/>
    <property type="evidence" value="ECO:0007669"/>
    <property type="project" value="InterPro"/>
</dbReference>
<dbReference type="PANTHER" id="PTHR31683">
    <property type="entry name" value="PECTATE LYASE 18-RELATED"/>
    <property type="match status" value="1"/>
</dbReference>
<evidence type="ECO:0000313" key="5">
    <source>
        <dbReference type="Proteomes" id="UP000307244"/>
    </source>
</evidence>
<dbReference type="InterPro" id="IPR002022">
    <property type="entry name" value="Pec_lyase"/>
</dbReference>
<dbReference type="Gene3D" id="2.160.20.10">
    <property type="entry name" value="Single-stranded right-handed beta-helix, Pectin lyase-like"/>
    <property type="match status" value="1"/>
</dbReference>
<evidence type="ECO:0000259" key="3">
    <source>
        <dbReference type="SMART" id="SM00656"/>
    </source>
</evidence>
<organism evidence="4 5">
    <name type="scientific">Pedobacter frigoris</name>
    <dbReference type="NCBI Taxonomy" id="2571272"/>
    <lineage>
        <taxon>Bacteria</taxon>
        <taxon>Pseudomonadati</taxon>
        <taxon>Bacteroidota</taxon>
        <taxon>Sphingobacteriia</taxon>
        <taxon>Sphingobacteriales</taxon>
        <taxon>Sphingobacteriaceae</taxon>
        <taxon>Pedobacter</taxon>
    </lineage>
</organism>
<sequence length="455" mass="48683">MSLLLLLVLLTFSKCKKDSDVAKINSSSNAIESEISAVAASGSSRTLTVTKAAKDEGFSYKVYADLGTSSDTQSQPTASTVKIFENGVEIGPAHSLHSDIRTLGKGRFSHWSGSLYFSTSDNSDPRTNGRTYTYTIDGTSSVVKPPQVADPVVPVTPPSSSSSAIIGYASVDGKTTGGLGGNTIIATTLAQLKSATESNSPLIIKVSGKITGTGFINVKSNKTILGLSGSSMEGVSLMIYGTSNIIIQNMTIKNVVTYSNIIIKEGAHHIWVDHCDLSSDRNHGWDYYDGLLDVGKRADYISLSWNRLHDSHIPMLIGFGDQNTDDTGHLRTTVYNNYFYNVSERQPSTRFGYMHCFNNYLSNGSGYGIGVTMGATVRTDNNYFENQSVPIYTEYNAKPGYVSGANTNIYKGSGANRISTSASDWVPSYEYKSVLIPAANVPAVVSAGAGATLSI</sequence>
<dbReference type="Pfam" id="PF00544">
    <property type="entry name" value="Pectate_lyase_4"/>
    <property type="match status" value="1"/>
</dbReference>